<comment type="caution">
    <text evidence="2">The sequence shown here is derived from an EMBL/GenBank/DDBJ whole genome shotgun (WGS) entry which is preliminary data.</text>
</comment>
<evidence type="ECO:0000313" key="2">
    <source>
        <dbReference type="EMBL" id="PXX74590.1"/>
    </source>
</evidence>
<reference evidence="2 3" key="1">
    <citation type="submission" date="2018-05" db="EMBL/GenBank/DDBJ databases">
        <title>Genomic Encyclopedia of Type Strains, Phase IV (KMG-IV): sequencing the most valuable type-strain genomes for metagenomic binning, comparative biology and taxonomic classification.</title>
        <authorList>
            <person name="Goeker M."/>
        </authorList>
    </citation>
    <scope>NUCLEOTIDE SEQUENCE [LARGE SCALE GENOMIC DNA]</scope>
    <source>
        <strain evidence="2 3">DSM 29661</strain>
    </source>
</reference>
<accession>A0A318KCI5</accession>
<organism evidence="2 3">
    <name type="scientific">Rivihabitans pingtungensis</name>
    <dbReference type="NCBI Taxonomy" id="1054498"/>
    <lineage>
        <taxon>Bacteria</taxon>
        <taxon>Pseudomonadati</taxon>
        <taxon>Pseudomonadota</taxon>
        <taxon>Betaproteobacteria</taxon>
        <taxon>Neisseriales</taxon>
        <taxon>Aquaspirillaceae</taxon>
        <taxon>Rivihabitans</taxon>
    </lineage>
</organism>
<keyword evidence="3" id="KW-1185">Reference proteome</keyword>
<gene>
    <name evidence="2" type="ORF">DFR34_13012</name>
</gene>
<evidence type="ECO:0008006" key="4">
    <source>
        <dbReference type="Google" id="ProtNLM"/>
    </source>
</evidence>
<name>A0A318KCI5_9NEIS</name>
<feature type="chain" id="PRO_5016234866" description="Outer membrane beta-barrel porin/alpha-amylase" evidence="1">
    <location>
        <begin position="23"/>
        <end position="287"/>
    </location>
</feature>
<feature type="signal peptide" evidence="1">
    <location>
        <begin position="1"/>
        <end position="22"/>
    </location>
</feature>
<dbReference type="RefSeq" id="WP_110392005.1">
    <property type="nucleotide sequence ID" value="NZ_QJKI01000030.1"/>
</dbReference>
<dbReference type="InterPro" id="IPR025737">
    <property type="entry name" value="FApF"/>
</dbReference>
<protein>
    <recommendedName>
        <fullName evidence="4">Outer membrane beta-barrel porin/alpha-amylase</fullName>
    </recommendedName>
</protein>
<dbReference type="AlphaFoldDB" id="A0A318KCI5"/>
<dbReference type="EMBL" id="QJKI01000030">
    <property type="protein sequence ID" value="PXX74590.1"/>
    <property type="molecule type" value="Genomic_DNA"/>
</dbReference>
<dbReference type="Proteomes" id="UP000247555">
    <property type="component" value="Unassembled WGS sequence"/>
</dbReference>
<proteinExistence type="predicted"/>
<keyword evidence="1" id="KW-0732">Signal</keyword>
<sequence>MHATKLLPAAVWLALAAGPAVAGINTDPLDYVPAPAGTTLAAIYYQNNHSSSQYADGRQVAQNSIQADVGIARFVHYTELAGFRIAPQVLLPAVSVEVGGKGNTVSADGISDPILGLPVWLVNRPEQRLYFAVTPYLHLPLGRYNSNRPLNPGDNRWKLTLQGGLSVGLGEKTTLDVIGDAQWFSDNRDIAGGGHLAQKALYSLQPQLTYQLAPGLTSSLGVYHVWGGATQVRGVDQHDRTRTTTALGTVSYWLGKTDNLQFQYRADTEVKNGAKTHGLQLRFLHVF</sequence>
<evidence type="ECO:0000256" key="1">
    <source>
        <dbReference type="SAM" id="SignalP"/>
    </source>
</evidence>
<evidence type="ECO:0000313" key="3">
    <source>
        <dbReference type="Proteomes" id="UP000247555"/>
    </source>
</evidence>
<dbReference type="Pfam" id="PF13557">
    <property type="entry name" value="Phenol_MetA_deg"/>
    <property type="match status" value="1"/>
</dbReference>
<dbReference type="OrthoDB" id="8639774at2"/>